<keyword evidence="6" id="KW-0067">ATP-binding</keyword>
<feature type="region of interest" description="Disordered" evidence="9">
    <location>
        <begin position="373"/>
        <end position="397"/>
    </location>
</feature>
<evidence type="ECO:0000256" key="10">
    <source>
        <dbReference type="SAM" id="Phobius"/>
    </source>
</evidence>
<organism evidence="12 13">
    <name type="scientific">Mycobacterium gordonae</name>
    <dbReference type="NCBI Taxonomy" id="1778"/>
    <lineage>
        <taxon>Bacteria</taxon>
        <taxon>Bacillati</taxon>
        <taxon>Actinomycetota</taxon>
        <taxon>Actinomycetes</taxon>
        <taxon>Mycobacteriales</taxon>
        <taxon>Mycobacteriaceae</taxon>
        <taxon>Mycobacterium</taxon>
    </lineage>
</organism>
<evidence type="ECO:0000256" key="5">
    <source>
        <dbReference type="ARBA" id="ARBA00022777"/>
    </source>
</evidence>
<dbReference type="PROSITE" id="PS50011">
    <property type="entry name" value="PROTEIN_KINASE_DOM"/>
    <property type="match status" value="1"/>
</dbReference>
<dbReference type="Proteomes" id="UP000051677">
    <property type="component" value="Unassembled WGS sequence"/>
</dbReference>
<dbReference type="FunFam" id="3.30.200.20:FF:000035">
    <property type="entry name" value="Serine/threonine protein kinase Stk1"/>
    <property type="match status" value="1"/>
</dbReference>
<dbReference type="PANTHER" id="PTHR43289:SF6">
    <property type="entry name" value="SERINE_THREONINE-PROTEIN KINASE NEKL-3"/>
    <property type="match status" value="1"/>
</dbReference>
<dbReference type="GO" id="GO:0005524">
    <property type="term" value="F:ATP binding"/>
    <property type="evidence" value="ECO:0007669"/>
    <property type="project" value="UniProtKB-KW"/>
</dbReference>
<feature type="compositionally biased region" description="Low complexity" evidence="9">
    <location>
        <begin position="382"/>
        <end position="397"/>
    </location>
</feature>
<keyword evidence="10" id="KW-1133">Transmembrane helix</keyword>
<evidence type="ECO:0000256" key="8">
    <source>
        <dbReference type="ARBA" id="ARBA00048679"/>
    </source>
</evidence>
<dbReference type="InterPro" id="IPR011009">
    <property type="entry name" value="Kinase-like_dom_sf"/>
</dbReference>
<feature type="transmembrane region" description="Helical" evidence="10">
    <location>
        <begin position="26"/>
        <end position="45"/>
    </location>
</feature>
<reference evidence="12 13" key="1">
    <citation type="submission" date="2015-10" db="EMBL/GenBank/DDBJ databases">
        <title>Mycobacterium gordonae draft genome assembly.</title>
        <authorList>
            <person name="Ustinova V."/>
            <person name="Smirnova T."/>
            <person name="Blagodatskikh K."/>
            <person name="Varlamov D."/>
            <person name="Larionova E."/>
            <person name="Chernousova L."/>
        </authorList>
    </citation>
    <scope>NUCLEOTIDE SEQUENCE [LARGE SCALE GENOMIC DNA]</scope>
    <source>
        <strain evidence="12 13">CTRI 14-8773</strain>
    </source>
</reference>
<proteinExistence type="predicted"/>
<feature type="domain" description="Protein kinase" evidence="11">
    <location>
        <begin position="39"/>
        <end position="308"/>
    </location>
</feature>
<dbReference type="STRING" id="1778.A9W97_19875"/>
<dbReference type="GO" id="GO:0004674">
    <property type="term" value="F:protein serine/threonine kinase activity"/>
    <property type="evidence" value="ECO:0007669"/>
    <property type="project" value="UniProtKB-KW"/>
</dbReference>
<accession>A0A0Q2LJZ5</accession>
<evidence type="ECO:0000259" key="11">
    <source>
        <dbReference type="PROSITE" id="PS50011"/>
    </source>
</evidence>
<dbReference type="SMART" id="SM00220">
    <property type="entry name" value="S_TKc"/>
    <property type="match status" value="1"/>
</dbReference>
<comment type="caution">
    <text evidence="12">The sequence shown here is derived from an EMBL/GenBank/DDBJ whole genome shotgun (WGS) entry which is preliminary data.</text>
</comment>
<dbReference type="InterPro" id="IPR008271">
    <property type="entry name" value="Ser/Thr_kinase_AS"/>
</dbReference>
<name>A0A0Q2LJZ5_MYCGO</name>
<dbReference type="InterPro" id="IPR000719">
    <property type="entry name" value="Prot_kinase_dom"/>
</dbReference>
<keyword evidence="2" id="KW-0723">Serine/threonine-protein kinase</keyword>
<dbReference type="AlphaFoldDB" id="A0A0Q2LJZ5"/>
<evidence type="ECO:0000313" key="13">
    <source>
        <dbReference type="Proteomes" id="UP000051677"/>
    </source>
</evidence>
<evidence type="ECO:0000256" key="4">
    <source>
        <dbReference type="ARBA" id="ARBA00022741"/>
    </source>
</evidence>
<dbReference type="PROSITE" id="PS00108">
    <property type="entry name" value="PROTEIN_KINASE_ST"/>
    <property type="match status" value="1"/>
</dbReference>
<dbReference type="Gene3D" id="3.30.200.20">
    <property type="entry name" value="Phosphorylase Kinase, domain 1"/>
    <property type="match status" value="1"/>
</dbReference>
<evidence type="ECO:0000256" key="7">
    <source>
        <dbReference type="ARBA" id="ARBA00047899"/>
    </source>
</evidence>
<sequence length="658" mass="70368">MEIAFSCDSTRTSRSVSWKIASNYDLAMSLVVGQVFAGYTILRVLGAGGMGRVYLATHPRLPREDALKVLPAEYTDDPEYRKRFAREADVAAGLSHPHIVRIYDRGETDGQLWISMDYVAGTDASHLLSERYQRGMPVDEVVAIISAVASALDYAHHRGLLHRDVKPANILLTEPDGGQARRIYLADFGIARRIDDASSITDINVAVGTVAYAAPEQLKGAPVDGRVDQYALACTAYHLLTGAPPFTDSSPTVVITQQISSPPPPIGTRRPELSSLDPVFAIAMAKDPDGRYSSCSDFALELTKHLATQNYDTPVDLHARQTQPSISLIKSSEPDPRGWARRPAVLFSVLVAVALLVVGGVFAGTKFRHSGKHTAAPLGSSTAAPQATPPAAQGPFTGTYRADFGPVTLINGKQVPNAQPTTGTYGMRSMCGGTGCVATGSRLKGERFFAASMVFDQLGSSWVAVALSTQPCNDTTSEIWEVFTLEARPDGTLVGEQTRTARNNCEERRTVTFTRTGDAPAGLPDPATLPPRVPSVAEAFHGRYARTLTVAGRGSQPEGDSPGVTNCLRTGDRCMSFFHFDSGDAPLIFAGGSWTWDEVSSGKCPDGSPTTLRISATYPLPQPAADPLPSLTGHGHWAQTGTCSVNVDLDDTFTRTGD</sequence>
<evidence type="ECO:0000313" key="12">
    <source>
        <dbReference type="EMBL" id="KQH76489.1"/>
    </source>
</evidence>
<evidence type="ECO:0000256" key="6">
    <source>
        <dbReference type="ARBA" id="ARBA00022840"/>
    </source>
</evidence>
<dbReference type="PANTHER" id="PTHR43289">
    <property type="entry name" value="MITOGEN-ACTIVATED PROTEIN KINASE KINASE KINASE 20-RELATED"/>
    <property type="match status" value="1"/>
</dbReference>
<keyword evidence="10" id="KW-0472">Membrane</keyword>
<comment type="catalytic activity">
    <reaction evidence="8">
        <text>L-seryl-[protein] + ATP = O-phospho-L-seryl-[protein] + ADP + H(+)</text>
        <dbReference type="Rhea" id="RHEA:17989"/>
        <dbReference type="Rhea" id="RHEA-COMP:9863"/>
        <dbReference type="Rhea" id="RHEA-COMP:11604"/>
        <dbReference type="ChEBI" id="CHEBI:15378"/>
        <dbReference type="ChEBI" id="CHEBI:29999"/>
        <dbReference type="ChEBI" id="CHEBI:30616"/>
        <dbReference type="ChEBI" id="CHEBI:83421"/>
        <dbReference type="ChEBI" id="CHEBI:456216"/>
        <dbReference type="EC" id="2.7.11.1"/>
    </reaction>
</comment>
<feature type="transmembrane region" description="Helical" evidence="10">
    <location>
        <begin position="344"/>
        <end position="364"/>
    </location>
</feature>
<evidence type="ECO:0000256" key="9">
    <source>
        <dbReference type="SAM" id="MobiDB-lite"/>
    </source>
</evidence>
<comment type="catalytic activity">
    <reaction evidence="7">
        <text>L-threonyl-[protein] + ATP = O-phospho-L-threonyl-[protein] + ADP + H(+)</text>
        <dbReference type="Rhea" id="RHEA:46608"/>
        <dbReference type="Rhea" id="RHEA-COMP:11060"/>
        <dbReference type="Rhea" id="RHEA-COMP:11605"/>
        <dbReference type="ChEBI" id="CHEBI:15378"/>
        <dbReference type="ChEBI" id="CHEBI:30013"/>
        <dbReference type="ChEBI" id="CHEBI:30616"/>
        <dbReference type="ChEBI" id="CHEBI:61977"/>
        <dbReference type="ChEBI" id="CHEBI:456216"/>
        <dbReference type="EC" id="2.7.11.1"/>
    </reaction>
</comment>
<dbReference type="Pfam" id="PF00069">
    <property type="entry name" value="Pkinase"/>
    <property type="match status" value="1"/>
</dbReference>
<dbReference type="Gene3D" id="1.10.510.10">
    <property type="entry name" value="Transferase(Phosphotransferase) domain 1"/>
    <property type="match status" value="1"/>
</dbReference>
<keyword evidence="10" id="KW-0812">Transmembrane</keyword>
<dbReference type="EC" id="2.7.11.1" evidence="1"/>
<dbReference type="GO" id="GO:0080090">
    <property type="term" value="P:regulation of primary metabolic process"/>
    <property type="evidence" value="ECO:0007669"/>
    <property type="project" value="UniProtKB-ARBA"/>
</dbReference>
<evidence type="ECO:0000256" key="2">
    <source>
        <dbReference type="ARBA" id="ARBA00022527"/>
    </source>
</evidence>
<dbReference type="CDD" id="cd14014">
    <property type="entry name" value="STKc_PknB_like"/>
    <property type="match status" value="1"/>
</dbReference>
<keyword evidence="5" id="KW-0418">Kinase</keyword>
<evidence type="ECO:0000256" key="3">
    <source>
        <dbReference type="ARBA" id="ARBA00022679"/>
    </source>
</evidence>
<dbReference type="SUPFAM" id="SSF56112">
    <property type="entry name" value="Protein kinase-like (PK-like)"/>
    <property type="match status" value="1"/>
</dbReference>
<evidence type="ECO:0000256" key="1">
    <source>
        <dbReference type="ARBA" id="ARBA00012513"/>
    </source>
</evidence>
<keyword evidence="4" id="KW-0547">Nucleotide-binding</keyword>
<gene>
    <name evidence="12" type="ORF">AO501_28060</name>
</gene>
<dbReference type="EMBL" id="LKTM01000350">
    <property type="protein sequence ID" value="KQH76489.1"/>
    <property type="molecule type" value="Genomic_DNA"/>
</dbReference>
<keyword evidence="3" id="KW-0808">Transferase</keyword>
<protein>
    <recommendedName>
        <fullName evidence="1">non-specific serine/threonine protein kinase</fullName>
        <ecNumber evidence="1">2.7.11.1</ecNumber>
    </recommendedName>
</protein>